<sequence length="142" mass="16672">MCTPLLLQDKANLVEDYVADYPHLQSQLLQIMDTWCHPSFNTRDIARQYQNVPPSRADKLNQKMLSKLVFRLLGQYNLDPGLCPNVMNQRHLGALRYLFYKRFVEVCLHSTCKMYFAMKVCPCHNEGHQMPMRKHLLSWLAS</sequence>
<name>A0A7N4PSC4_SARHA</name>
<gene>
    <name evidence="1" type="primary">EXD3</name>
</gene>
<reference evidence="1" key="2">
    <citation type="submission" date="2025-08" db="UniProtKB">
        <authorList>
            <consortium name="Ensembl"/>
        </authorList>
    </citation>
    <scope>IDENTIFICATION</scope>
</reference>
<reference evidence="1 2" key="1">
    <citation type="journal article" date="2011" name="Proc. Natl. Acad. Sci. U.S.A.">
        <title>Genetic diversity and population structure of the endangered marsupial Sarcophilus harrisii (Tasmanian devil).</title>
        <authorList>
            <person name="Miller W."/>
            <person name="Hayes V.M."/>
            <person name="Ratan A."/>
            <person name="Petersen D.C."/>
            <person name="Wittekindt N.E."/>
            <person name="Miller J."/>
            <person name="Walenz B."/>
            <person name="Knight J."/>
            <person name="Qi J."/>
            <person name="Zhao F."/>
            <person name="Wang Q."/>
            <person name="Bedoya-Reina O.C."/>
            <person name="Katiyar N."/>
            <person name="Tomsho L.P."/>
            <person name="Kasson L.M."/>
            <person name="Hardie R.A."/>
            <person name="Woodbridge P."/>
            <person name="Tindall E.A."/>
            <person name="Bertelsen M.F."/>
            <person name="Dixon D."/>
            <person name="Pyecroft S."/>
            <person name="Helgen K.M."/>
            <person name="Lesk A.M."/>
            <person name="Pringle T.H."/>
            <person name="Patterson N."/>
            <person name="Zhang Y."/>
            <person name="Kreiss A."/>
            <person name="Woods G.M."/>
            <person name="Jones M.E."/>
            <person name="Schuster S.C."/>
        </authorList>
    </citation>
    <scope>NUCLEOTIDE SEQUENCE [LARGE SCALE GENOMIC DNA]</scope>
</reference>
<evidence type="ECO:0000313" key="1">
    <source>
        <dbReference type="Ensembl" id="ENSSHAP00000042670.1"/>
    </source>
</evidence>
<evidence type="ECO:0000313" key="2">
    <source>
        <dbReference type="Proteomes" id="UP000007648"/>
    </source>
</evidence>
<keyword evidence="2" id="KW-1185">Reference proteome</keyword>
<accession>A0A7N4PSC4</accession>
<dbReference type="AlphaFoldDB" id="A0A7N4PSC4"/>
<dbReference type="GeneTree" id="ENSGT00390000006843"/>
<protein>
    <submittedName>
        <fullName evidence="1">Uncharacterized protein</fullName>
    </submittedName>
</protein>
<dbReference type="Proteomes" id="UP000007648">
    <property type="component" value="Unassembled WGS sequence"/>
</dbReference>
<reference evidence="1" key="3">
    <citation type="submission" date="2025-09" db="UniProtKB">
        <authorList>
            <consortium name="Ensembl"/>
        </authorList>
    </citation>
    <scope>IDENTIFICATION</scope>
</reference>
<dbReference type="Ensembl" id="ENSSHAT00000024223.1">
    <property type="protein sequence ID" value="ENSSHAP00000042670.1"/>
    <property type="gene ID" value="ENSSHAG00000001276.2"/>
</dbReference>
<proteinExistence type="predicted"/>
<organism evidence="1 2">
    <name type="scientific">Sarcophilus harrisii</name>
    <name type="common">Tasmanian devil</name>
    <name type="synonym">Sarcophilus laniarius</name>
    <dbReference type="NCBI Taxonomy" id="9305"/>
    <lineage>
        <taxon>Eukaryota</taxon>
        <taxon>Metazoa</taxon>
        <taxon>Chordata</taxon>
        <taxon>Craniata</taxon>
        <taxon>Vertebrata</taxon>
        <taxon>Euteleostomi</taxon>
        <taxon>Mammalia</taxon>
        <taxon>Metatheria</taxon>
        <taxon>Dasyuromorphia</taxon>
        <taxon>Dasyuridae</taxon>
        <taxon>Sarcophilus</taxon>
    </lineage>
</organism>